<evidence type="ECO:0000313" key="3">
    <source>
        <dbReference type="EMBL" id="KAF7400271.1"/>
    </source>
</evidence>
<protein>
    <submittedName>
        <fullName evidence="3">Uncharacterized protein</fullName>
    </submittedName>
</protein>
<sequence>MFGIGISITVSLAVIELGSCSLQCGISPRIVTLYSVPVGNTQARSGTHDISIGRQTDGSTEMGSNLYVSKGPSRTRDHSKQRFSRLELEGNVVGGCSEGEGGGEAVEVGGKITSRGSVAEGAKL</sequence>
<name>A0A834K6V9_VESVU</name>
<dbReference type="EMBL" id="JACSEA010000005">
    <property type="protein sequence ID" value="KAF7400271.1"/>
    <property type="molecule type" value="Genomic_DNA"/>
</dbReference>
<keyword evidence="4" id="KW-1185">Reference proteome</keyword>
<evidence type="ECO:0000256" key="2">
    <source>
        <dbReference type="SAM" id="SignalP"/>
    </source>
</evidence>
<keyword evidence="2" id="KW-0732">Signal</keyword>
<feature type="region of interest" description="Disordered" evidence="1">
    <location>
        <begin position="44"/>
        <end position="82"/>
    </location>
</feature>
<accession>A0A834K6V9</accession>
<comment type="caution">
    <text evidence="3">The sequence shown here is derived from an EMBL/GenBank/DDBJ whole genome shotgun (WGS) entry which is preliminary data.</text>
</comment>
<dbReference type="AlphaFoldDB" id="A0A834K6V9"/>
<feature type="chain" id="PRO_5032314626" evidence="2">
    <location>
        <begin position="21"/>
        <end position="124"/>
    </location>
</feature>
<evidence type="ECO:0000313" key="4">
    <source>
        <dbReference type="Proteomes" id="UP000614350"/>
    </source>
</evidence>
<dbReference type="Proteomes" id="UP000614350">
    <property type="component" value="Unassembled WGS sequence"/>
</dbReference>
<evidence type="ECO:0000256" key="1">
    <source>
        <dbReference type="SAM" id="MobiDB-lite"/>
    </source>
</evidence>
<feature type="compositionally biased region" description="Polar residues" evidence="1">
    <location>
        <begin position="53"/>
        <end position="67"/>
    </location>
</feature>
<feature type="signal peptide" evidence="2">
    <location>
        <begin position="1"/>
        <end position="20"/>
    </location>
</feature>
<reference evidence="3" key="1">
    <citation type="journal article" date="2020" name="G3 (Bethesda)">
        <title>High-Quality Assemblies for Three Invasive Social Wasps from the &lt;i&gt;Vespula&lt;/i&gt; Genus.</title>
        <authorList>
            <person name="Harrop T.W.R."/>
            <person name="Guhlin J."/>
            <person name="McLaughlin G.M."/>
            <person name="Permina E."/>
            <person name="Stockwell P."/>
            <person name="Gilligan J."/>
            <person name="Le Lec M.F."/>
            <person name="Gruber M.A.M."/>
            <person name="Quinn O."/>
            <person name="Lovegrove M."/>
            <person name="Duncan E.J."/>
            <person name="Remnant E.J."/>
            <person name="Van Eeckhoven J."/>
            <person name="Graham B."/>
            <person name="Knapp R.A."/>
            <person name="Langford K.W."/>
            <person name="Kronenberg Z."/>
            <person name="Press M.O."/>
            <person name="Eacker S.M."/>
            <person name="Wilson-Rankin E.E."/>
            <person name="Purcell J."/>
            <person name="Lester P.J."/>
            <person name="Dearden P.K."/>
        </authorList>
    </citation>
    <scope>NUCLEOTIDE SEQUENCE</scope>
    <source>
        <strain evidence="3">Marl-1</strain>
    </source>
</reference>
<proteinExistence type="predicted"/>
<gene>
    <name evidence="3" type="ORF">HZH66_005455</name>
</gene>
<organism evidence="3 4">
    <name type="scientific">Vespula vulgaris</name>
    <name type="common">Yellow jacket</name>
    <name type="synonym">Wasp</name>
    <dbReference type="NCBI Taxonomy" id="7454"/>
    <lineage>
        <taxon>Eukaryota</taxon>
        <taxon>Metazoa</taxon>
        <taxon>Ecdysozoa</taxon>
        <taxon>Arthropoda</taxon>
        <taxon>Hexapoda</taxon>
        <taxon>Insecta</taxon>
        <taxon>Pterygota</taxon>
        <taxon>Neoptera</taxon>
        <taxon>Endopterygota</taxon>
        <taxon>Hymenoptera</taxon>
        <taxon>Apocrita</taxon>
        <taxon>Aculeata</taxon>
        <taxon>Vespoidea</taxon>
        <taxon>Vespidae</taxon>
        <taxon>Vespinae</taxon>
        <taxon>Vespula</taxon>
    </lineage>
</organism>